<dbReference type="EMBL" id="JBANQN010000004">
    <property type="protein sequence ID" value="KAK6791706.1"/>
    <property type="molecule type" value="Genomic_DNA"/>
</dbReference>
<keyword evidence="2" id="KW-1185">Reference proteome</keyword>
<evidence type="ECO:0000313" key="1">
    <source>
        <dbReference type="EMBL" id="KAK6791706.1"/>
    </source>
</evidence>
<gene>
    <name evidence="1" type="ORF">RDI58_010787</name>
</gene>
<accession>A0AAN8TWY9</accession>
<proteinExistence type="predicted"/>
<organism evidence="1 2">
    <name type="scientific">Solanum bulbocastanum</name>
    <name type="common">Wild potato</name>
    <dbReference type="NCBI Taxonomy" id="147425"/>
    <lineage>
        <taxon>Eukaryota</taxon>
        <taxon>Viridiplantae</taxon>
        <taxon>Streptophyta</taxon>
        <taxon>Embryophyta</taxon>
        <taxon>Tracheophyta</taxon>
        <taxon>Spermatophyta</taxon>
        <taxon>Magnoliopsida</taxon>
        <taxon>eudicotyledons</taxon>
        <taxon>Gunneridae</taxon>
        <taxon>Pentapetalae</taxon>
        <taxon>asterids</taxon>
        <taxon>lamiids</taxon>
        <taxon>Solanales</taxon>
        <taxon>Solanaceae</taxon>
        <taxon>Solanoideae</taxon>
        <taxon>Solaneae</taxon>
        <taxon>Solanum</taxon>
    </lineage>
</organism>
<reference evidence="1 2" key="1">
    <citation type="submission" date="2024-02" db="EMBL/GenBank/DDBJ databases">
        <title>de novo genome assembly of Solanum bulbocastanum strain 11H21.</title>
        <authorList>
            <person name="Hosaka A.J."/>
        </authorList>
    </citation>
    <scope>NUCLEOTIDE SEQUENCE [LARGE SCALE GENOMIC DNA]</scope>
    <source>
        <tissue evidence="1">Young leaves</tissue>
    </source>
</reference>
<name>A0AAN8TWY9_SOLBU</name>
<comment type="caution">
    <text evidence="1">The sequence shown here is derived from an EMBL/GenBank/DDBJ whole genome shotgun (WGS) entry which is preliminary data.</text>
</comment>
<protein>
    <submittedName>
        <fullName evidence="1">Uncharacterized protein</fullName>
    </submittedName>
</protein>
<evidence type="ECO:0000313" key="2">
    <source>
        <dbReference type="Proteomes" id="UP001371456"/>
    </source>
</evidence>
<dbReference type="AlphaFoldDB" id="A0AAN8TWY9"/>
<dbReference type="Proteomes" id="UP001371456">
    <property type="component" value="Unassembled WGS sequence"/>
</dbReference>
<sequence>MHKLTSLHHVFNVVCEANFVNMVNVLHPYSNHLQHFLDCMYCLLVSDGFVDHFADCLQGFVHPLSRQEIIASDACW</sequence>